<sequence length="74" mass="7892">MVEKLITQGGNVVDFASYQPGRGTVGRAQAISARICRHCGAVLSDGELEDECSSTSNADATLRWRAAQILRGLI</sequence>
<dbReference type="AlphaFoldDB" id="A0A1J5Q0H3"/>
<organism evidence="1">
    <name type="scientific">mine drainage metagenome</name>
    <dbReference type="NCBI Taxonomy" id="410659"/>
    <lineage>
        <taxon>unclassified sequences</taxon>
        <taxon>metagenomes</taxon>
        <taxon>ecological metagenomes</taxon>
    </lineage>
</organism>
<name>A0A1J5Q0H3_9ZZZZ</name>
<dbReference type="EMBL" id="MLJW01002901">
    <property type="protein sequence ID" value="OIQ73348.1"/>
    <property type="molecule type" value="Genomic_DNA"/>
</dbReference>
<accession>A0A1J5Q0H3</accession>
<gene>
    <name evidence="1" type="ORF">GALL_450160</name>
</gene>
<comment type="caution">
    <text evidence="1">The sequence shown here is derived from an EMBL/GenBank/DDBJ whole genome shotgun (WGS) entry which is preliminary data.</text>
</comment>
<reference evidence="1" key="1">
    <citation type="submission" date="2016-10" db="EMBL/GenBank/DDBJ databases">
        <title>Sequence of Gallionella enrichment culture.</title>
        <authorList>
            <person name="Poehlein A."/>
            <person name="Muehling M."/>
            <person name="Daniel R."/>
        </authorList>
    </citation>
    <scope>NUCLEOTIDE SEQUENCE</scope>
</reference>
<protein>
    <submittedName>
        <fullName evidence="1">Uncharacterized protein</fullName>
    </submittedName>
</protein>
<evidence type="ECO:0000313" key="1">
    <source>
        <dbReference type="EMBL" id="OIQ73348.1"/>
    </source>
</evidence>
<proteinExistence type="predicted"/>